<proteinExistence type="inferred from homology"/>
<comment type="catalytic activity">
    <reaction evidence="1">
        <text>AMP + H2O = D-ribose 5-phosphate + adenine</text>
        <dbReference type="Rhea" id="RHEA:20129"/>
        <dbReference type="ChEBI" id="CHEBI:15377"/>
        <dbReference type="ChEBI" id="CHEBI:16708"/>
        <dbReference type="ChEBI" id="CHEBI:78346"/>
        <dbReference type="ChEBI" id="CHEBI:456215"/>
        <dbReference type="EC" id="3.2.2.4"/>
    </reaction>
</comment>
<dbReference type="AlphaFoldDB" id="A0A1S6U8C2"/>
<comment type="similarity">
    <text evidence="2">Belongs to the LOG family.</text>
</comment>
<evidence type="ECO:0000256" key="2">
    <source>
        <dbReference type="RuleBase" id="RU363015"/>
    </source>
</evidence>
<dbReference type="Gene3D" id="3.40.50.450">
    <property type="match status" value="1"/>
</dbReference>
<protein>
    <recommendedName>
        <fullName evidence="2">Cytokinin riboside 5'-monophosphate phosphoribohydrolase</fullName>
        <ecNumber evidence="2">3.2.2.n1</ecNumber>
    </recommendedName>
</protein>
<dbReference type="InterPro" id="IPR005269">
    <property type="entry name" value="LOG"/>
</dbReference>
<dbReference type="NCBIfam" id="TIGR00730">
    <property type="entry name" value="Rossman fold protein, TIGR00730 family"/>
    <property type="match status" value="1"/>
</dbReference>
<keyword evidence="2" id="KW-0203">Cytokinin biosynthesis</keyword>
<organism evidence="3 4">
    <name type="scientific">Campylobacter pinnipediorum subsp. caledonicus</name>
    <dbReference type="NCBI Taxonomy" id="1874362"/>
    <lineage>
        <taxon>Bacteria</taxon>
        <taxon>Pseudomonadati</taxon>
        <taxon>Campylobacterota</taxon>
        <taxon>Epsilonproteobacteria</taxon>
        <taxon>Campylobacterales</taxon>
        <taxon>Campylobacteraceae</taxon>
        <taxon>Campylobacter</taxon>
    </lineage>
</organism>
<dbReference type="EC" id="3.2.2.n1" evidence="2"/>
<name>A0A1S6U8C2_9BACT</name>
<accession>A0A1S6U8C2</accession>
<dbReference type="GeneID" id="56566787"/>
<dbReference type="EMBL" id="CP017258">
    <property type="protein sequence ID" value="AQW87994.1"/>
    <property type="molecule type" value="Genomic_DNA"/>
</dbReference>
<dbReference type="PANTHER" id="PTHR43393:SF3">
    <property type="entry name" value="LYSINE DECARBOXYLASE-LIKE PROTEIN"/>
    <property type="match status" value="1"/>
</dbReference>
<dbReference type="Pfam" id="PF03641">
    <property type="entry name" value="Lysine_decarbox"/>
    <property type="match status" value="1"/>
</dbReference>
<dbReference type="SUPFAM" id="SSF102405">
    <property type="entry name" value="MCP/YpsA-like"/>
    <property type="match status" value="1"/>
</dbReference>
<dbReference type="GO" id="GO:0005829">
    <property type="term" value="C:cytosol"/>
    <property type="evidence" value="ECO:0007669"/>
    <property type="project" value="TreeGrafter"/>
</dbReference>
<reference evidence="4" key="1">
    <citation type="submission" date="2016-09" db="EMBL/GenBank/DDBJ databases">
        <title>Comparative genomics of the Campylobacter concisus group.</title>
        <authorList>
            <person name="Miller W.G."/>
            <person name="Yee E."/>
            <person name="Chapman M.H."/>
            <person name="Huynh S."/>
            <person name="Bono J.L."/>
            <person name="On S.L.W."/>
            <person name="StLeger J."/>
            <person name="Foster G."/>
            <person name="Parker C.T."/>
        </authorList>
    </citation>
    <scope>NUCLEOTIDE SEQUENCE [LARGE SCALE GENOMIC DNA]</scope>
    <source>
        <strain evidence="4">RM18021</strain>
    </source>
</reference>
<dbReference type="PANTHER" id="PTHR43393">
    <property type="entry name" value="CYTOKININ RIBOSIDE 5'-MONOPHOSPHATE PHOSPHORIBOHYDROLASE"/>
    <property type="match status" value="1"/>
</dbReference>
<dbReference type="RefSeq" id="WP_078423548.1">
    <property type="nucleotide sequence ID" value="NZ_CP017018.1"/>
</dbReference>
<dbReference type="InterPro" id="IPR052341">
    <property type="entry name" value="LOG_family_nucleotidases"/>
</dbReference>
<dbReference type="GO" id="GO:0008714">
    <property type="term" value="F:AMP nucleosidase activity"/>
    <property type="evidence" value="ECO:0007669"/>
    <property type="project" value="UniProtKB-EC"/>
</dbReference>
<keyword evidence="2" id="KW-0378">Hydrolase</keyword>
<dbReference type="InterPro" id="IPR031100">
    <property type="entry name" value="LOG_fam"/>
</dbReference>
<dbReference type="KEGG" id="cpin:CPIN18020_1147"/>
<sequence>MKFINEFTSYKDKIKISENSVTFFGSARFKSDNKYCKSAKELAFMLSENGINIITGGGDGIMGAANEGAYKSKKSQSIGFNIKLPFEQQINNFTSYSFIFSNFLPRKFALIQHSKAFVVFPGGFGTLDELFEVLVLSQTKLKKAKIFLYGVDFWEKLDDFIKTTLLNENAIDTDSLKLYKITDDLDFIKNEILNI</sequence>
<dbReference type="GO" id="GO:0009691">
    <property type="term" value="P:cytokinin biosynthetic process"/>
    <property type="evidence" value="ECO:0007669"/>
    <property type="project" value="UniProtKB-UniRule"/>
</dbReference>
<evidence type="ECO:0000313" key="4">
    <source>
        <dbReference type="Proteomes" id="UP000190868"/>
    </source>
</evidence>
<gene>
    <name evidence="3" type="ORF">CPIN18021_1196</name>
</gene>
<keyword evidence="4" id="KW-1185">Reference proteome</keyword>
<evidence type="ECO:0000313" key="3">
    <source>
        <dbReference type="EMBL" id="AQW87994.1"/>
    </source>
</evidence>
<dbReference type="Proteomes" id="UP000190868">
    <property type="component" value="Chromosome"/>
</dbReference>
<evidence type="ECO:0000256" key="1">
    <source>
        <dbReference type="ARBA" id="ARBA00000274"/>
    </source>
</evidence>